<evidence type="ECO:0000313" key="2">
    <source>
        <dbReference type="EMBL" id="KRQ15358.1"/>
    </source>
</evidence>
<evidence type="ECO:0000313" key="3">
    <source>
        <dbReference type="Proteomes" id="UP000051936"/>
    </source>
</evidence>
<keyword evidence="1" id="KW-0812">Transmembrane</keyword>
<name>A0A0R3E4K0_9BRAD</name>
<accession>A0A0R3E4K0</accession>
<proteinExistence type="predicted"/>
<feature type="transmembrane region" description="Helical" evidence="1">
    <location>
        <begin position="6"/>
        <end position="23"/>
    </location>
</feature>
<feature type="transmembrane region" description="Helical" evidence="1">
    <location>
        <begin position="35"/>
        <end position="54"/>
    </location>
</feature>
<dbReference type="Proteomes" id="UP000051936">
    <property type="component" value="Unassembled WGS sequence"/>
</dbReference>
<evidence type="ECO:0000256" key="1">
    <source>
        <dbReference type="SAM" id="Phobius"/>
    </source>
</evidence>
<reference evidence="2 3" key="1">
    <citation type="submission" date="2015-09" db="EMBL/GenBank/DDBJ databases">
        <title>Draft Genome Sequence of Bradyrhizobium manausense Strain BR 3351T, a Novel Symbiotic Nitrogen-Fixing Alphaproteobacterium Isolated from Brazilian Amazon Rain Forest.</title>
        <authorList>
            <person name="De Araujo J.L."/>
            <person name="Zilli J.E."/>
        </authorList>
    </citation>
    <scope>NUCLEOTIDE SEQUENCE [LARGE SCALE GENOMIC DNA]</scope>
    <source>
        <strain evidence="2 3">BR3351</strain>
    </source>
</reference>
<sequence>MMEFDWFLLGFGCLLLVLWVISSTRPRMRKMLLRYHFVAVYDWTLFLVVLIPGWDLVTMSGFAVSAFIIIGILGIGELAIRKETGVR</sequence>
<feature type="transmembrane region" description="Helical" evidence="1">
    <location>
        <begin position="60"/>
        <end position="80"/>
    </location>
</feature>
<protein>
    <submittedName>
        <fullName evidence="2">Uncharacterized protein</fullName>
    </submittedName>
</protein>
<dbReference type="AlphaFoldDB" id="A0A0R3E4K0"/>
<keyword evidence="1" id="KW-1133">Transmembrane helix</keyword>
<dbReference type="EMBL" id="LJYG01000044">
    <property type="protein sequence ID" value="KRQ15358.1"/>
    <property type="molecule type" value="Genomic_DNA"/>
</dbReference>
<comment type="caution">
    <text evidence="2">The sequence shown here is derived from an EMBL/GenBank/DDBJ whole genome shotgun (WGS) entry which is preliminary data.</text>
</comment>
<keyword evidence="1" id="KW-0472">Membrane</keyword>
<keyword evidence="3" id="KW-1185">Reference proteome</keyword>
<gene>
    <name evidence="2" type="ORF">AOQ71_10180</name>
</gene>
<organism evidence="2 3">
    <name type="scientific">Bradyrhizobium manausense</name>
    <dbReference type="NCBI Taxonomy" id="989370"/>
    <lineage>
        <taxon>Bacteria</taxon>
        <taxon>Pseudomonadati</taxon>
        <taxon>Pseudomonadota</taxon>
        <taxon>Alphaproteobacteria</taxon>
        <taxon>Hyphomicrobiales</taxon>
        <taxon>Nitrobacteraceae</taxon>
        <taxon>Bradyrhizobium</taxon>
    </lineage>
</organism>